<dbReference type="Pfam" id="PF00583">
    <property type="entry name" value="Acetyltransf_1"/>
    <property type="match status" value="1"/>
</dbReference>
<dbReference type="PANTHER" id="PTHR43877:SF2">
    <property type="entry name" value="AMINOALKYLPHOSPHONATE N-ACETYLTRANSFERASE-RELATED"/>
    <property type="match status" value="1"/>
</dbReference>
<feature type="domain" description="N-acetyltransferase" evidence="3">
    <location>
        <begin position="3"/>
        <end position="150"/>
    </location>
</feature>
<evidence type="ECO:0000256" key="2">
    <source>
        <dbReference type="ARBA" id="ARBA00023315"/>
    </source>
</evidence>
<evidence type="ECO:0000256" key="1">
    <source>
        <dbReference type="ARBA" id="ARBA00022679"/>
    </source>
</evidence>
<protein>
    <submittedName>
        <fullName evidence="4">GNAT family N-acetyltransferase</fullName>
    </submittedName>
</protein>
<proteinExistence type="predicted"/>
<reference evidence="4 5" key="1">
    <citation type="submission" date="2019-06" db="EMBL/GenBank/DDBJ databases">
        <title>YIM 131921 draft genome.</title>
        <authorList>
            <person name="Jiang L."/>
        </authorList>
    </citation>
    <scope>NUCLEOTIDE SEQUENCE [LARGE SCALE GENOMIC DNA]</scope>
    <source>
        <strain evidence="4 5">YIM 131921</strain>
    </source>
</reference>
<dbReference type="PROSITE" id="PS51186">
    <property type="entry name" value="GNAT"/>
    <property type="match status" value="1"/>
</dbReference>
<name>A0A5C4N6Q8_9RHOB</name>
<dbReference type="AlphaFoldDB" id="A0A5C4N6Q8"/>
<dbReference type="GO" id="GO:0016747">
    <property type="term" value="F:acyltransferase activity, transferring groups other than amino-acyl groups"/>
    <property type="evidence" value="ECO:0007669"/>
    <property type="project" value="InterPro"/>
</dbReference>
<evidence type="ECO:0000313" key="4">
    <source>
        <dbReference type="EMBL" id="TNC52393.1"/>
    </source>
</evidence>
<dbReference type="RefSeq" id="WP_139075077.1">
    <property type="nucleotide sequence ID" value="NZ_VDFU01000002.1"/>
</dbReference>
<organism evidence="4 5">
    <name type="scientific">Rubellimicrobium rubrum</name>
    <dbReference type="NCBI Taxonomy" id="2585369"/>
    <lineage>
        <taxon>Bacteria</taxon>
        <taxon>Pseudomonadati</taxon>
        <taxon>Pseudomonadota</taxon>
        <taxon>Alphaproteobacteria</taxon>
        <taxon>Rhodobacterales</taxon>
        <taxon>Roseobacteraceae</taxon>
        <taxon>Rubellimicrobium</taxon>
    </lineage>
</organism>
<comment type="caution">
    <text evidence="4">The sequence shown here is derived from an EMBL/GenBank/DDBJ whole genome shotgun (WGS) entry which is preliminary data.</text>
</comment>
<keyword evidence="5" id="KW-1185">Reference proteome</keyword>
<dbReference type="EMBL" id="VDFU01000002">
    <property type="protein sequence ID" value="TNC52393.1"/>
    <property type="molecule type" value="Genomic_DNA"/>
</dbReference>
<gene>
    <name evidence="4" type="ORF">FHG66_02300</name>
</gene>
<dbReference type="InterPro" id="IPR050832">
    <property type="entry name" value="Bact_Acetyltransf"/>
</dbReference>
<evidence type="ECO:0000313" key="5">
    <source>
        <dbReference type="Proteomes" id="UP000305887"/>
    </source>
</evidence>
<accession>A0A5C4N6Q8</accession>
<evidence type="ECO:0000259" key="3">
    <source>
        <dbReference type="PROSITE" id="PS51186"/>
    </source>
</evidence>
<dbReference type="OrthoDB" id="9803233at2"/>
<sequence length="150" mass="16231">MTLTVRPADPRSEEARALLGQSHALLASLYPPEDNHYLSVDELAQPHIDFWIAETGGQPQGCIALARLNGYGEVKSMFVDPAARGQGVGAALMTALEARARALGLPMLRLETGDTLDDAHRLYARHGFGTCGPFGDYAEGPHSVFMEKRL</sequence>
<keyword evidence="1 4" id="KW-0808">Transferase</keyword>
<dbReference type="CDD" id="cd04301">
    <property type="entry name" value="NAT_SF"/>
    <property type="match status" value="1"/>
</dbReference>
<dbReference type="Proteomes" id="UP000305887">
    <property type="component" value="Unassembled WGS sequence"/>
</dbReference>
<dbReference type="InterPro" id="IPR000182">
    <property type="entry name" value="GNAT_dom"/>
</dbReference>
<dbReference type="SUPFAM" id="SSF55729">
    <property type="entry name" value="Acyl-CoA N-acyltransferases (Nat)"/>
    <property type="match status" value="1"/>
</dbReference>
<keyword evidence="2" id="KW-0012">Acyltransferase</keyword>
<dbReference type="PANTHER" id="PTHR43877">
    <property type="entry name" value="AMINOALKYLPHOSPHONATE N-ACETYLTRANSFERASE-RELATED-RELATED"/>
    <property type="match status" value="1"/>
</dbReference>
<dbReference type="Gene3D" id="3.40.630.30">
    <property type="match status" value="1"/>
</dbReference>
<dbReference type="InterPro" id="IPR016181">
    <property type="entry name" value="Acyl_CoA_acyltransferase"/>
</dbReference>